<evidence type="ECO:0000259" key="1">
    <source>
        <dbReference type="Pfam" id="PF07791"/>
    </source>
</evidence>
<protein>
    <recommendedName>
        <fullName evidence="1">Immunity MXAN-0049 protein domain-containing protein</fullName>
    </recommendedName>
</protein>
<evidence type="ECO:0000313" key="2">
    <source>
        <dbReference type="EMBL" id="SOB88328.1"/>
    </source>
</evidence>
<dbReference type="RefSeq" id="WP_097065217.1">
    <property type="nucleotide sequence ID" value="NZ_OBMI01000004.1"/>
</dbReference>
<dbReference type="OrthoDB" id="9984202at2"/>
<dbReference type="Proteomes" id="UP000219494">
    <property type="component" value="Unassembled WGS sequence"/>
</dbReference>
<proteinExistence type="predicted"/>
<sequence>MTFTGWVWGTDAATLDALLSAFAAEPPQIGFANDEVLTPFQWRRSDAFAAVEDGTVELEPTPPIELLLSRPGLAPDYFLWSGYSFASAALREVLALPPEVVRYLPVDARHSTPDVIAQDYRNMTPVQVRPLIDLRQTAHERVPMQRRDGSIGEGVLLTPERRQYWRDDFAADVPLFRAAHSQAIIAGDALAERVLAAGMTGVAFQDVTSDRAQRELVLKKAAATG</sequence>
<dbReference type="InterPro" id="IPR012433">
    <property type="entry name" value="Imm11"/>
</dbReference>
<dbReference type="AlphaFoldDB" id="A0A285R3J0"/>
<gene>
    <name evidence="2" type="ORF">SAMN06297144_3479</name>
</gene>
<keyword evidence="3" id="KW-1185">Reference proteome</keyword>
<dbReference type="Pfam" id="PF07791">
    <property type="entry name" value="Imm11"/>
    <property type="match status" value="1"/>
</dbReference>
<evidence type="ECO:0000313" key="3">
    <source>
        <dbReference type="Proteomes" id="UP000219494"/>
    </source>
</evidence>
<feature type="domain" description="Immunity MXAN-0049 protein" evidence="1">
    <location>
        <begin position="72"/>
        <end position="208"/>
    </location>
</feature>
<reference evidence="2 3" key="1">
    <citation type="submission" date="2017-07" db="EMBL/GenBank/DDBJ databases">
        <authorList>
            <person name="Sun Z.S."/>
            <person name="Albrecht U."/>
            <person name="Echele G."/>
            <person name="Lee C.C."/>
        </authorList>
    </citation>
    <scope>NUCLEOTIDE SEQUENCE [LARGE SCALE GENOMIC DNA]</scope>
    <source>
        <strain evidence="2 3">CGMCC 1.12672</strain>
    </source>
</reference>
<name>A0A285R3J0_9SPHN</name>
<dbReference type="EMBL" id="OBMI01000004">
    <property type="protein sequence ID" value="SOB88328.1"/>
    <property type="molecule type" value="Genomic_DNA"/>
</dbReference>
<organism evidence="2 3">
    <name type="scientific">Sphingomonas guangdongensis</name>
    <dbReference type="NCBI Taxonomy" id="1141890"/>
    <lineage>
        <taxon>Bacteria</taxon>
        <taxon>Pseudomonadati</taxon>
        <taxon>Pseudomonadota</taxon>
        <taxon>Alphaproteobacteria</taxon>
        <taxon>Sphingomonadales</taxon>
        <taxon>Sphingomonadaceae</taxon>
        <taxon>Sphingomonas</taxon>
    </lineage>
</organism>
<accession>A0A285R3J0</accession>